<feature type="compositionally biased region" description="Acidic residues" evidence="1">
    <location>
        <begin position="88"/>
        <end position="115"/>
    </location>
</feature>
<reference evidence="3 4" key="1">
    <citation type="submission" date="2019-03" db="EMBL/GenBank/DDBJ databases">
        <title>The genome sequence of a newly discovered highly antifungal drug resistant Aspergillus species, Aspergillus tanneri NIH 1004.</title>
        <authorList>
            <person name="Mounaud S."/>
            <person name="Singh I."/>
            <person name="Joardar V."/>
            <person name="Pakala S."/>
            <person name="Pakala S."/>
            <person name="Venepally P."/>
            <person name="Hoover J."/>
            <person name="Nierman W."/>
            <person name="Chung J."/>
            <person name="Losada L."/>
        </authorList>
    </citation>
    <scope>NUCLEOTIDE SEQUENCE [LARGE SCALE GENOMIC DNA]</scope>
    <source>
        <strain evidence="3 4">NIH1004</strain>
    </source>
</reference>
<dbReference type="RefSeq" id="XP_033429817.1">
    <property type="nucleotide sequence ID" value="XM_033567822.1"/>
</dbReference>
<evidence type="ECO:0000313" key="4">
    <source>
        <dbReference type="Proteomes" id="UP000308092"/>
    </source>
</evidence>
<reference evidence="2 5" key="2">
    <citation type="submission" date="2019-08" db="EMBL/GenBank/DDBJ databases">
        <title>The genome sequence of a newly discovered highly antifungal drug resistant Aspergillus species, Aspergillus tanneri NIH 1004.</title>
        <authorList>
            <person name="Mounaud S."/>
            <person name="Singh I."/>
            <person name="Joardar V."/>
            <person name="Pakala S."/>
            <person name="Pakala S."/>
            <person name="Venepally P."/>
            <person name="Chung J.K."/>
            <person name="Losada L."/>
            <person name="Nierman W.C."/>
        </authorList>
    </citation>
    <scope>NUCLEOTIDE SEQUENCE [LARGE SCALE GENOMIC DNA]</scope>
    <source>
        <strain evidence="2 5">NIH1004</strain>
    </source>
</reference>
<feature type="region of interest" description="Disordered" evidence="1">
    <location>
        <begin position="397"/>
        <end position="465"/>
    </location>
</feature>
<protein>
    <submittedName>
        <fullName evidence="3">Uncharacterized protein</fullName>
    </submittedName>
</protein>
<dbReference type="VEuPathDB" id="FungiDB:EYZ11_000836"/>
<gene>
    <name evidence="2" type="ORF">ATNIH1004_003142</name>
    <name evidence="3" type="ORF">EYZ11_000836</name>
</gene>
<name>A0A4S3JW56_9EURO</name>
<keyword evidence="4" id="KW-1185">Reference proteome</keyword>
<evidence type="ECO:0000313" key="2">
    <source>
        <dbReference type="EMBL" id="KAA8650456.1"/>
    </source>
</evidence>
<organism evidence="3 4">
    <name type="scientific">Aspergillus tanneri</name>
    <dbReference type="NCBI Taxonomy" id="1220188"/>
    <lineage>
        <taxon>Eukaryota</taxon>
        <taxon>Fungi</taxon>
        <taxon>Dikarya</taxon>
        <taxon>Ascomycota</taxon>
        <taxon>Pezizomycotina</taxon>
        <taxon>Eurotiomycetes</taxon>
        <taxon>Eurotiomycetidae</taxon>
        <taxon>Eurotiales</taxon>
        <taxon>Aspergillaceae</taxon>
        <taxon>Aspergillus</taxon>
        <taxon>Aspergillus subgen. Circumdati</taxon>
    </lineage>
</organism>
<proteinExistence type="predicted"/>
<evidence type="ECO:0000313" key="5">
    <source>
        <dbReference type="Proteomes" id="UP000324241"/>
    </source>
</evidence>
<feature type="compositionally biased region" description="Low complexity" evidence="1">
    <location>
        <begin position="46"/>
        <end position="67"/>
    </location>
</feature>
<dbReference type="OrthoDB" id="5402147at2759"/>
<dbReference type="EMBL" id="SOSA01000013">
    <property type="protein sequence ID" value="THC99675.1"/>
    <property type="molecule type" value="Genomic_DNA"/>
</dbReference>
<sequence length="618" mass="68952">MAFRLPSQAPRRQRSYSATLPPALDPASSLSQPPGYESTEWVLFSPTQPSTTARTHTTSTERTQRTAGVSRLSDFGSFGTPTRSAWDQDNDDVEEEEENDALEEPLDEDGTELDSLDDGLHAFRAPSLNIDQESAARLDQGAPAHLPAHDGLGSFQASSQVVQEQLWQYEQYNPSRRHELTPRRRSSVQRHLDSIANEEQIDVERERWQRIEKWRMDQSRALLQEIERETRRRRNSRVSYMSDQAVPQSEAPGVQEGVPETPKECISPSVELDDREDESLWRRITRKVIRDLIGIDDSLLSVLFGESLPIENEEKPTSAGTDPATSMDETLKRELDSVPDDHGLWQSKLLQRIAHELGVLVHQLCEHPGAFTTYLTLSQEIPGQYAGMPLGRLLEEGSAQPQSASADLPASTVSTNDRDSVLSPQFSPTLREPSGREHAAQWGIEEDGPSRLASNSGADPLSESARIQQEKEYWERELDVMMVFRYLRSRFSRRNSNADMHHAVPRRPSQDASLRAAIIRQHHPLVARAHSRSQAQIRRQSQYSTSYSGAVGVSSPLLRQQFRRPSSSCASQSAKLSAISSRRTLTGSSRNYWDIGGSVDSGSAIAPVGAGMGSWGDV</sequence>
<dbReference type="Proteomes" id="UP000324241">
    <property type="component" value="Unassembled WGS sequence"/>
</dbReference>
<dbReference type="EMBL" id="QUQM01000001">
    <property type="protein sequence ID" value="KAA8650456.1"/>
    <property type="molecule type" value="Genomic_DNA"/>
</dbReference>
<comment type="caution">
    <text evidence="3">The sequence shown here is derived from an EMBL/GenBank/DDBJ whole genome shotgun (WGS) entry which is preliminary data.</text>
</comment>
<feature type="region of interest" description="Disordered" evidence="1">
    <location>
        <begin position="1"/>
        <end position="115"/>
    </location>
</feature>
<evidence type="ECO:0000256" key="1">
    <source>
        <dbReference type="SAM" id="MobiDB-lite"/>
    </source>
</evidence>
<evidence type="ECO:0000313" key="3">
    <source>
        <dbReference type="EMBL" id="THC99675.1"/>
    </source>
</evidence>
<dbReference type="AlphaFoldDB" id="A0A4S3JW56"/>
<feature type="compositionally biased region" description="Polar residues" evidence="1">
    <location>
        <begin position="238"/>
        <end position="247"/>
    </location>
</feature>
<dbReference type="GeneID" id="54325844"/>
<dbReference type="Proteomes" id="UP000308092">
    <property type="component" value="Unassembled WGS sequence"/>
</dbReference>
<accession>A0A4S3JW56</accession>
<feature type="compositionally biased region" description="Polar residues" evidence="1">
    <location>
        <begin position="399"/>
        <end position="415"/>
    </location>
</feature>
<feature type="region of interest" description="Disordered" evidence="1">
    <location>
        <begin position="232"/>
        <end position="266"/>
    </location>
</feature>